<protein>
    <submittedName>
        <fullName evidence="2">Uncharacterized protein</fullName>
    </submittedName>
</protein>
<dbReference type="GeneID" id="25729413"/>
<sequence length="251" mass="25470">MRLSSAGPALAAMDKRGLQQQWWDDARRVSHAATSLNTDLMRPSRSASSSPVPEEVLQAVALRRSICSGTRHGPAAAAAASTSAPGLGGQSGPLPLDPWRGSGGEQQLSTPQQAQPQRPQMRRSMLAAGSPPPSAQGAYVSNREAASSLTARSAEKEQLLSYLQARSSTMSRMLGSPTPTALTGLGAEQGVGTGLLLMPPPPEPQGCGGGALADPRPSGGTGGARGSLAWGRAAGAGAGAYAPPHQHGVFV</sequence>
<dbReference type="Proteomes" id="UP000054498">
    <property type="component" value="Unassembled WGS sequence"/>
</dbReference>
<proteinExistence type="predicted"/>
<dbReference type="KEGG" id="mng:MNEG_12086"/>
<evidence type="ECO:0000313" key="2">
    <source>
        <dbReference type="EMBL" id="KIY95875.1"/>
    </source>
</evidence>
<gene>
    <name evidence="2" type="ORF">MNEG_12086</name>
</gene>
<name>A0A0D2MM40_9CHLO</name>
<feature type="region of interest" description="Disordered" evidence="1">
    <location>
        <begin position="73"/>
        <end position="143"/>
    </location>
</feature>
<feature type="region of interest" description="Disordered" evidence="1">
    <location>
        <begin position="205"/>
        <end position="227"/>
    </location>
</feature>
<feature type="compositionally biased region" description="Low complexity" evidence="1">
    <location>
        <begin position="106"/>
        <end position="129"/>
    </location>
</feature>
<evidence type="ECO:0000256" key="1">
    <source>
        <dbReference type="SAM" id="MobiDB-lite"/>
    </source>
</evidence>
<feature type="compositionally biased region" description="Low complexity" evidence="1">
    <location>
        <begin position="75"/>
        <end position="85"/>
    </location>
</feature>
<keyword evidence="3" id="KW-1185">Reference proteome</keyword>
<accession>A0A0D2MM40</accession>
<dbReference type="RefSeq" id="XP_013894895.1">
    <property type="nucleotide sequence ID" value="XM_014039441.1"/>
</dbReference>
<feature type="non-terminal residue" evidence="2">
    <location>
        <position position="251"/>
    </location>
</feature>
<dbReference type="AlphaFoldDB" id="A0A0D2MM40"/>
<evidence type="ECO:0000313" key="3">
    <source>
        <dbReference type="Proteomes" id="UP000054498"/>
    </source>
</evidence>
<dbReference type="EMBL" id="KK103276">
    <property type="protein sequence ID" value="KIY95875.1"/>
    <property type="molecule type" value="Genomic_DNA"/>
</dbReference>
<reference evidence="2 3" key="1">
    <citation type="journal article" date="2013" name="BMC Genomics">
        <title>Reconstruction of the lipid metabolism for the microalga Monoraphidium neglectum from its genome sequence reveals characteristics suitable for biofuel production.</title>
        <authorList>
            <person name="Bogen C."/>
            <person name="Al-Dilaimi A."/>
            <person name="Albersmeier A."/>
            <person name="Wichmann J."/>
            <person name="Grundmann M."/>
            <person name="Rupp O."/>
            <person name="Lauersen K.J."/>
            <person name="Blifernez-Klassen O."/>
            <person name="Kalinowski J."/>
            <person name="Goesmann A."/>
            <person name="Mussgnug J.H."/>
            <person name="Kruse O."/>
        </authorList>
    </citation>
    <scope>NUCLEOTIDE SEQUENCE [LARGE SCALE GENOMIC DNA]</scope>
    <source>
        <strain evidence="2 3">SAG 48.87</strain>
    </source>
</reference>
<organism evidence="2 3">
    <name type="scientific">Monoraphidium neglectum</name>
    <dbReference type="NCBI Taxonomy" id="145388"/>
    <lineage>
        <taxon>Eukaryota</taxon>
        <taxon>Viridiplantae</taxon>
        <taxon>Chlorophyta</taxon>
        <taxon>core chlorophytes</taxon>
        <taxon>Chlorophyceae</taxon>
        <taxon>CS clade</taxon>
        <taxon>Sphaeropleales</taxon>
        <taxon>Selenastraceae</taxon>
        <taxon>Monoraphidium</taxon>
    </lineage>
</organism>